<dbReference type="InterPro" id="IPR000917">
    <property type="entry name" value="Sulfatase_N"/>
</dbReference>
<reference evidence="9 10" key="1">
    <citation type="submission" date="2018-04" db="EMBL/GenBank/DDBJ databases">
        <title>Sphingobacterium sp. M46 Genome.</title>
        <authorList>
            <person name="Cheng J."/>
            <person name="Li Y."/>
        </authorList>
    </citation>
    <scope>NUCLEOTIDE SEQUENCE [LARGE SCALE GENOMIC DNA]</scope>
    <source>
        <strain evidence="9 10">M46</strain>
    </source>
</reference>
<name>A0A363NPC4_9SPHI</name>
<feature type="domain" description="Sulfatase N-terminal" evidence="8">
    <location>
        <begin position="40"/>
        <end position="395"/>
    </location>
</feature>
<evidence type="ECO:0000313" key="10">
    <source>
        <dbReference type="Proteomes" id="UP000250831"/>
    </source>
</evidence>
<dbReference type="Gene3D" id="3.40.720.10">
    <property type="entry name" value="Alkaline Phosphatase, subunit A"/>
    <property type="match status" value="1"/>
</dbReference>
<dbReference type="InterPro" id="IPR050738">
    <property type="entry name" value="Sulfatase"/>
</dbReference>
<dbReference type="PANTHER" id="PTHR42693:SF42">
    <property type="entry name" value="ARYLSULFATASE G"/>
    <property type="match status" value="1"/>
</dbReference>
<accession>A0A363NPC4</accession>
<dbReference type="EMBL" id="QCXX01000006">
    <property type="protein sequence ID" value="PUV22624.1"/>
    <property type="molecule type" value="Genomic_DNA"/>
</dbReference>
<dbReference type="CDD" id="cd16144">
    <property type="entry name" value="ARS_like"/>
    <property type="match status" value="1"/>
</dbReference>
<evidence type="ECO:0000313" key="9">
    <source>
        <dbReference type="EMBL" id="PUV22624.1"/>
    </source>
</evidence>
<dbReference type="SUPFAM" id="SSF53649">
    <property type="entry name" value="Alkaline phosphatase-like"/>
    <property type="match status" value="1"/>
</dbReference>
<evidence type="ECO:0000256" key="5">
    <source>
        <dbReference type="ARBA" id="ARBA00022801"/>
    </source>
</evidence>
<keyword evidence="10" id="KW-1185">Reference proteome</keyword>
<dbReference type="Proteomes" id="UP000250831">
    <property type="component" value="Unassembled WGS sequence"/>
</dbReference>
<evidence type="ECO:0000259" key="8">
    <source>
        <dbReference type="Pfam" id="PF00884"/>
    </source>
</evidence>
<dbReference type="PROSITE" id="PS00523">
    <property type="entry name" value="SULFATASE_1"/>
    <property type="match status" value="1"/>
</dbReference>
<dbReference type="InterPro" id="IPR017850">
    <property type="entry name" value="Alkaline_phosphatase_core_sf"/>
</dbReference>
<comment type="caution">
    <text evidence="9">The sequence shown here is derived from an EMBL/GenBank/DDBJ whole genome shotgun (WGS) entry which is preliminary data.</text>
</comment>
<evidence type="ECO:0000256" key="3">
    <source>
        <dbReference type="ARBA" id="ARBA00022723"/>
    </source>
</evidence>
<evidence type="ECO:0000256" key="2">
    <source>
        <dbReference type="ARBA" id="ARBA00008779"/>
    </source>
</evidence>
<evidence type="ECO:0000256" key="4">
    <source>
        <dbReference type="ARBA" id="ARBA00022729"/>
    </source>
</evidence>
<feature type="signal peptide" evidence="7">
    <location>
        <begin position="1"/>
        <end position="25"/>
    </location>
</feature>
<dbReference type="Pfam" id="PF00884">
    <property type="entry name" value="Sulfatase"/>
    <property type="match status" value="1"/>
</dbReference>
<dbReference type="GO" id="GO:0046872">
    <property type="term" value="F:metal ion binding"/>
    <property type="evidence" value="ECO:0007669"/>
    <property type="project" value="UniProtKB-KW"/>
</dbReference>
<comment type="similarity">
    <text evidence="2">Belongs to the sulfatase family.</text>
</comment>
<evidence type="ECO:0000256" key="1">
    <source>
        <dbReference type="ARBA" id="ARBA00001913"/>
    </source>
</evidence>
<feature type="chain" id="PRO_5016677544" evidence="7">
    <location>
        <begin position="26"/>
        <end position="528"/>
    </location>
</feature>
<keyword evidence="4 7" id="KW-0732">Signal</keyword>
<protein>
    <submittedName>
        <fullName evidence="9">Sulfatase</fullName>
    </submittedName>
</protein>
<gene>
    <name evidence="9" type="ORF">DCO56_20705</name>
</gene>
<dbReference type="RefSeq" id="WP_108635654.1">
    <property type="nucleotide sequence ID" value="NZ_QCXX01000006.1"/>
</dbReference>
<dbReference type="Gene3D" id="3.30.1120.10">
    <property type="match status" value="1"/>
</dbReference>
<keyword evidence="6" id="KW-0106">Calcium</keyword>
<keyword evidence="3" id="KW-0479">Metal-binding</keyword>
<evidence type="ECO:0000256" key="7">
    <source>
        <dbReference type="SAM" id="SignalP"/>
    </source>
</evidence>
<dbReference type="GO" id="GO:0004065">
    <property type="term" value="F:arylsulfatase activity"/>
    <property type="evidence" value="ECO:0007669"/>
    <property type="project" value="TreeGrafter"/>
</dbReference>
<sequence>MISFKNNSNLILLLLFSSVGLRCLAQSANQSQDLNTNERPNIVVFFVDDLGWQDMSEPFYSTKTAINEKFHTPHIESLAKDAVKFTNAYATPVCTPSRVSFLTGLNAAHHRVTNWTHPKANTATDSNDEILNPPDWNINGLSPVPNIPHTIYATPFPSILKSNGYYTIHIGKAHWGSAGTPGASPLNLGFMVNVAGHSAGHPQNYYGEQNYGNLPSKTSYQAVPDLMEYHGSSTFLTEALTQEALKALEEPIRRKEPFFLHFSNYAVHVPIQPDPRFVQRYLDRGLDSTEAAYASLVEGYDKSMGDIVQFLKDKGIYDNTVIIFLSDNGGLSLSPQRSGEAHTQNLPLKAGKGSLYEGGIRIPLLIKQASRHEPSSNPTPVMVEDLFPTILHMAKIKDYQLVQREPDGKDLTSLLAGKNDDRWNNRPLIWNIPNKWTVPDGPGINFFSALRQGDYKLLYNMKQGKLELYNLKEDIGERNNLAPRMKEKTKALSKLLSDQLRIWKAQLPTYKATGQQVPYPDQLKSVDQ</sequence>
<proteinExistence type="inferred from homology"/>
<dbReference type="PANTHER" id="PTHR42693">
    <property type="entry name" value="ARYLSULFATASE FAMILY MEMBER"/>
    <property type="match status" value="1"/>
</dbReference>
<dbReference type="AlphaFoldDB" id="A0A363NPC4"/>
<dbReference type="InterPro" id="IPR024607">
    <property type="entry name" value="Sulfatase_CS"/>
</dbReference>
<keyword evidence="5" id="KW-0378">Hydrolase</keyword>
<dbReference type="OrthoDB" id="9765065at2"/>
<organism evidence="9 10">
    <name type="scientific">Sphingobacterium athyrii</name>
    <dbReference type="NCBI Taxonomy" id="2152717"/>
    <lineage>
        <taxon>Bacteria</taxon>
        <taxon>Pseudomonadati</taxon>
        <taxon>Bacteroidota</taxon>
        <taxon>Sphingobacteriia</taxon>
        <taxon>Sphingobacteriales</taxon>
        <taxon>Sphingobacteriaceae</taxon>
        <taxon>Sphingobacterium</taxon>
    </lineage>
</organism>
<comment type="cofactor">
    <cofactor evidence="1">
        <name>Ca(2+)</name>
        <dbReference type="ChEBI" id="CHEBI:29108"/>
    </cofactor>
</comment>
<evidence type="ECO:0000256" key="6">
    <source>
        <dbReference type="ARBA" id="ARBA00022837"/>
    </source>
</evidence>